<comment type="caution">
    <text evidence="1">The sequence shown here is derived from an EMBL/GenBank/DDBJ whole genome shotgun (WGS) entry which is preliminary data.</text>
</comment>
<protein>
    <submittedName>
        <fullName evidence="1">Uncharacterized protein</fullName>
    </submittedName>
</protein>
<accession>A0A9J5Y2Z9</accession>
<keyword evidence="2" id="KW-1185">Reference proteome</keyword>
<dbReference type="AlphaFoldDB" id="A0A9J5Y2Z9"/>
<evidence type="ECO:0000313" key="2">
    <source>
        <dbReference type="Proteomes" id="UP000824120"/>
    </source>
</evidence>
<organism evidence="1 2">
    <name type="scientific">Solanum commersonii</name>
    <name type="common">Commerson's wild potato</name>
    <name type="synonym">Commerson's nightshade</name>
    <dbReference type="NCBI Taxonomy" id="4109"/>
    <lineage>
        <taxon>Eukaryota</taxon>
        <taxon>Viridiplantae</taxon>
        <taxon>Streptophyta</taxon>
        <taxon>Embryophyta</taxon>
        <taxon>Tracheophyta</taxon>
        <taxon>Spermatophyta</taxon>
        <taxon>Magnoliopsida</taxon>
        <taxon>eudicotyledons</taxon>
        <taxon>Gunneridae</taxon>
        <taxon>Pentapetalae</taxon>
        <taxon>asterids</taxon>
        <taxon>lamiids</taxon>
        <taxon>Solanales</taxon>
        <taxon>Solanaceae</taxon>
        <taxon>Solanoideae</taxon>
        <taxon>Solaneae</taxon>
        <taxon>Solanum</taxon>
    </lineage>
</organism>
<sequence length="113" mass="12658">MIADLAGPAYKLEFSTIGKRLNISEKQSRSGIWGPKENHLNLLPQNRSASSLFSLEILEIQVSSCFRKEYENLLVVIHLTLAYLATHNILFRIKDAYENGPHGGLELAGIIHL</sequence>
<gene>
    <name evidence="1" type="ORF">H5410_036235</name>
</gene>
<proteinExistence type="predicted"/>
<dbReference type="EMBL" id="JACXVP010000007">
    <property type="protein sequence ID" value="KAG5595003.1"/>
    <property type="molecule type" value="Genomic_DNA"/>
</dbReference>
<name>A0A9J5Y2Z9_SOLCO</name>
<dbReference type="Proteomes" id="UP000824120">
    <property type="component" value="Chromosome 7"/>
</dbReference>
<evidence type="ECO:0000313" key="1">
    <source>
        <dbReference type="EMBL" id="KAG5595003.1"/>
    </source>
</evidence>
<reference evidence="1 2" key="1">
    <citation type="submission" date="2020-09" db="EMBL/GenBank/DDBJ databases">
        <title>De no assembly of potato wild relative species, Solanum commersonii.</title>
        <authorList>
            <person name="Cho K."/>
        </authorList>
    </citation>
    <scope>NUCLEOTIDE SEQUENCE [LARGE SCALE GENOMIC DNA]</scope>
    <source>
        <strain evidence="1">LZ3.2</strain>
        <tissue evidence="1">Leaf</tissue>
    </source>
</reference>